<reference evidence="2" key="1">
    <citation type="submission" date="2020-07" db="EMBL/GenBank/DDBJ databases">
        <title>The High-quality genome of the commercially important snow crab, Chionoecetes opilio.</title>
        <authorList>
            <person name="Jeong J.-H."/>
            <person name="Ryu S."/>
        </authorList>
    </citation>
    <scope>NUCLEOTIDE SEQUENCE</scope>
    <source>
        <strain evidence="2">MADBK_172401_WGS</strain>
        <tissue evidence="2">Digestive gland</tissue>
    </source>
</reference>
<accession>A0A8J4XSR8</accession>
<sequence>MHNSTQNMVQAAHKNAELCASATYSSGLRGYSYSPHLRRSLPNMHHMSSEPPKIYPAHLLLVSNYRLPNDVDRCHLERHLSDTDFEMVFHLPRMDFYRLPEWRRNELKRRLITKQMFGTQKEHCNSPLVNQQLLLMASNVMQVLIYKASLFHV</sequence>
<dbReference type="AlphaFoldDB" id="A0A8J4XSR8"/>
<dbReference type="SUPFAM" id="SSF47050">
    <property type="entry name" value="VHP, Villin headpiece domain"/>
    <property type="match status" value="1"/>
</dbReference>
<comment type="caution">
    <text evidence="2">The sequence shown here is derived from an EMBL/GenBank/DDBJ whole genome shotgun (WGS) entry which is preliminary data.</text>
</comment>
<evidence type="ECO:0000313" key="2">
    <source>
        <dbReference type="EMBL" id="KAG0713488.1"/>
    </source>
</evidence>
<dbReference type="GO" id="GO:0051015">
    <property type="term" value="F:actin filament binding"/>
    <property type="evidence" value="ECO:0007669"/>
    <property type="project" value="TreeGrafter"/>
</dbReference>
<keyword evidence="3" id="KW-1185">Reference proteome</keyword>
<protein>
    <submittedName>
        <fullName evidence="2">Actin-binding LIM protein 3</fullName>
    </submittedName>
</protein>
<name>A0A8J4XSR8_CHIOP</name>
<dbReference type="OrthoDB" id="6364055at2759"/>
<dbReference type="PROSITE" id="PS51089">
    <property type="entry name" value="HP"/>
    <property type="match status" value="1"/>
</dbReference>
<dbReference type="SMART" id="SM00153">
    <property type="entry name" value="VHP"/>
    <property type="match status" value="1"/>
</dbReference>
<dbReference type="PANTHER" id="PTHR24213">
    <property type="entry name" value="ACTIN-BINDING LIM PROTEIN"/>
    <property type="match status" value="1"/>
</dbReference>
<dbReference type="GO" id="GO:0007010">
    <property type="term" value="P:cytoskeleton organization"/>
    <property type="evidence" value="ECO:0007669"/>
    <property type="project" value="InterPro"/>
</dbReference>
<dbReference type="Gene3D" id="1.10.950.10">
    <property type="entry name" value="Villin headpiece domain"/>
    <property type="match status" value="1"/>
</dbReference>
<dbReference type="GO" id="GO:0015629">
    <property type="term" value="C:actin cytoskeleton"/>
    <property type="evidence" value="ECO:0007669"/>
    <property type="project" value="TreeGrafter"/>
</dbReference>
<dbReference type="EMBL" id="JACEEZ010021440">
    <property type="protein sequence ID" value="KAG0713488.1"/>
    <property type="molecule type" value="Genomic_DNA"/>
</dbReference>
<dbReference type="InterPro" id="IPR051618">
    <property type="entry name" value="Actin-binding_LIM"/>
</dbReference>
<proteinExistence type="predicted"/>
<dbReference type="PANTHER" id="PTHR24213:SF9">
    <property type="entry name" value="UNCOORDINATED 115A, ISOFORM B-RELATED"/>
    <property type="match status" value="1"/>
</dbReference>
<evidence type="ECO:0000259" key="1">
    <source>
        <dbReference type="PROSITE" id="PS51089"/>
    </source>
</evidence>
<dbReference type="Pfam" id="PF02209">
    <property type="entry name" value="VHP"/>
    <property type="match status" value="1"/>
</dbReference>
<evidence type="ECO:0000313" key="3">
    <source>
        <dbReference type="Proteomes" id="UP000770661"/>
    </source>
</evidence>
<gene>
    <name evidence="2" type="primary">Ablim3</name>
    <name evidence="2" type="ORF">GWK47_016140</name>
</gene>
<organism evidence="2 3">
    <name type="scientific">Chionoecetes opilio</name>
    <name type="common">Atlantic snow crab</name>
    <name type="synonym">Cancer opilio</name>
    <dbReference type="NCBI Taxonomy" id="41210"/>
    <lineage>
        <taxon>Eukaryota</taxon>
        <taxon>Metazoa</taxon>
        <taxon>Ecdysozoa</taxon>
        <taxon>Arthropoda</taxon>
        <taxon>Crustacea</taxon>
        <taxon>Multicrustacea</taxon>
        <taxon>Malacostraca</taxon>
        <taxon>Eumalacostraca</taxon>
        <taxon>Eucarida</taxon>
        <taxon>Decapoda</taxon>
        <taxon>Pleocyemata</taxon>
        <taxon>Brachyura</taxon>
        <taxon>Eubrachyura</taxon>
        <taxon>Majoidea</taxon>
        <taxon>Majidae</taxon>
        <taxon>Chionoecetes</taxon>
    </lineage>
</organism>
<dbReference type="GO" id="GO:0030032">
    <property type="term" value="P:lamellipodium assembly"/>
    <property type="evidence" value="ECO:0007669"/>
    <property type="project" value="TreeGrafter"/>
</dbReference>
<dbReference type="InterPro" id="IPR003128">
    <property type="entry name" value="Villin_headpiece"/>
</dbReference>
<dbReference type="InterPro" id="IPR036886">
    <property type="entry name" value="Villin_headpiece_dom_sf"/>
</dbReference>
<dbReference type="Proteomes" id="UP000770661">
    <property type="component" value="Unassembled WGS sequence"/>
</dbReference>
<feature type="domain" description="HP" evidence="1">
    <location>
        <begin position="49"/>
        <end position="114"/>
    </location>
</feature>